<keyword evidence="1" id="KW-0812">Transmembrane</keyword>
<accession>A0A0C1QBZ0</accession>
<reference evidence="2 3" key="1">
    <citation type="submission" date="2014-12" db="EMBL/GenBank/DDBJ databases">
        <title>Draft Genome Sequence of Pseudoalteromonas luteoviolacea HI1.</title>
        <authorList>
            <person name="Asahina A.Y."/>
            <person name="Hadfield M.G."/>
        </authorList>
    </citation>
    <scope>NUCLEOTIDE SEQUENCE [LARGE SCALE GENOMIC DNA]</scope>
    <source>
        <strain evidence="2 3">HI1</strain>
    </source>
</reference>
<dbReference type="AlphaFoldDB" id="A0A0C1QBZ0"/>
<dbReference type="OrthoDB" id="7063456at2"/>
<sequence length="97" mass="11159">MSAELHVILLNVVILFIAYFAIYPTYAGNDFKKISAQDFIASMVSLGIAGSVYFATGVEFTLFFFEVNWAWFTLVSFTIIELPLFYWYAKRHNVKLP</sequence>
<evidence type="ECO:0000313" key="3">
    <source>
        <dbReference type="Proteomes" id="UP000031327"/>
    </source>
</evidence>
<keyword evidence="1" id="KW-0472">Membrane</keyword>
<keyword evidence="1" id="KW-1133">Transmembrane helix</keyword>
<dbReference type="RefSeq" id="WP_039608411.1">
    <property type="nucleotide sequence ID" value="NZ_JWIC01000004.1"/>
</dbReference>
<comment type="caution">
    <text evidence="2">The sequence shown here is derived from an EMBL/GenBank/DDBJ whole genome shotgun (WGS) entry which is preliminary data.</text>
</comment>
<name>A0A0C1QBZ0_9GAMM</name>
<feature type="transmembrane region" description="Helical" evidence="1">
    <location>
        <begin position="69"/>
        <end position="89"/>
    </location>
</feature>
<feature type="transmembrane region" description="Helical" evidence="1">
    <location>
        <begin position="39"/>
        <end position="63"/>
    </location>
</feature>
<dbReference type="Proteomes" id="UP000031327">
    <property type="component" value="Unassembled WGS sequence"/>
</dbReference>
<feature type="transmembrane region" description="Helical" evidence="1">
    <location>
        <begin position="6"/>
        <end position="27"/>
    </location>
</feature>
<gene>
    <name evidence="2" type="ORF">JF50_05145</name>
</gene>
<evidence type="ECO:0000256" key="1">
    <source>
        <dbReference type="SAM" id="Phobius"/>
    </source>
</evidence>
<evidence type="ECO:0000313" key="2">
    <source>
        <dbReference type="EMBL" id="KID58116.1"/>
    </source>
</evidence>
<proteinExistence type="predicted"/>
<protein>
    <submittedName>
        <fullName evidence="2">Uncharacterized protein</fullName>
    </submittedName>
</protein>
<dbReference type="EMBL" id="JWIC01000004">
    <property type="protein sequence ID" value="KID58116.1"/>
    <property type="molecule type" value="Genomic_DNA"/>
</dbReference>
<organism evidence="2 3">
    <name type="scientific">Pseudoalteromonas luteoviolacea</name>
    <dbReference type="NCBI Taxonomy" id="43657"/>
    <lineage>
        <taxon>Bacteria</taxon>
        <taxon>Pseudomonadati</taxon>
        <taxon>Pseudomonadota</taxon>
        <taxon>Gammaproteobacteria</taxon>
        <taxon>Alteromonadales</taxon>
        <taxon>Pseudoalteromonadaceae</taxon>
        <taxon>Pseudoalteromonas</taxon>
    </lineage>
</organism>